<reference evidence="1" key="1">
    <citation type="submission" date="2014-11" db="EMBL/GenBank/DDBJ databases">
        <authorList>
            <person name="Amaro Gonzalez C."/>
        </authorList>
    </citation>
    <scope>NUCLEOTIDE SEQUENCE</scope>
</reference>
<accession>A0A0E9SIX8</accession>
<evidence type="ECO:0000313" key="1">
    <source>
        <dbReference type="EMBL" id="JAH40645.1"/>
    </source>
</evidence>
<proteinExistence type="predicted"/>
<dbReference type="AlphaFoldDB" id="A0A0E9SIX8"/>
<sequence length="30" mass="3462">MQTHRYTHTLEQSHKSSLTTGEHVGFTMCL</sequence>
<protein>
    <submittedName>
        <fullName evidence="1">Uncharacterized protein</fullName>
    </submittedName>
</protein>
<name>A0A0E9SIX8_ANGAN</name>
<reference evidence="1" key="2">
    <citation type="journal article" date="2015" name="Fish Shellfish Immunol.">
        <title>Early steps in the European eel (Anguilla anguilla)-Vibrio vulnificus interaction in the gills: Role of the RtxA13 toxin.</title>
        <authorList>
            <person name="Callol A."/>
            <person name="Pajuelo D."/>
            <person name="Ebbesson L."/>
            <person name="Teles M."/>
            <person name="MacKenzie S."/>
            <person name="Amaro C."/>
        </authorList>
    </citation>
    <scope>NUCLEOTIDE SEQUENCE</scope>
</reference>
<dbReference type="EMBL" id="GBXM01067932">
    <property type="protein sequence ID" value="JAH40645.1"/>
    <property type="molecule type" value="Transcribed_RNA"/>
</dbReference>
<organism evidence="1">
    <name type="scientific">Anguilla anguilla</name>
    <name type="common">European freshwater eel</name>
    <name type="synonym">Muraena anguilla</name>
    <dbReference type="NCBI Taxonomy" id="7936"/>
    <lineage>
        <taxon>Eukaryota</taxon>
        <taxon>Metazoa</taxon>
        <taxon>Chordata</taxon>
        <taxon>Craniata</taxon>
        <taxon>Vertebrata</taxon>
        <taxon>Euteleostomi</taxon>
        <taxon>Actinopterygii</taxon>
        <taxon>Neopterygii</taxon>
        <taxon>Teleostei</taxon>
        <taxon>Anguilliformes</taxon>
        <taxon>Anguillidae</taxon>
        <taxon>Anguilla</taxon>
    </lineage>
</organism>